<evidence type="ECO:0008006" key="5">
    <source>
        <dbReference type="Google" id="ProtNLM"/>
    </source>
</evidence>
<keyword evidence="2" id="KW-0732">Signal</keyword>
<proteinExistence type="inferred from homology"/>
<protein>
    <recommendedName>
        <fullName evidence="5">Lipoprotein</fullName>
    </recommendedName>
</protein>
<comment type="similarity">
    <text evidence="1">Belongs to the TrbG/VirB9 family.</text>
</comment>
<dbReference type="RefSeq" id="WP_260650428.1">
    <property type="nucleotide sequence ID" value="NZ_BAABKD010000002.1"/>
</dbReference>
<dbReference type="InterPro" id="IPR033645">
    <property type="entry name" value="VirB9/CagX/TrbG_C"/>
</dbReference>
<dbReference type="InterPro" id="IPR010258">
    <property type="entry name" value="Conjugal_tfr_TrbG/VirB9/CagX"/>
</dbReference>
<evidence type="ECO:0000256" key="2">
    <source>
        <dbReference type="ARBA" id="ARBA00022729"/>
    </source>
</evidence>
<dbReference type="Proteomes" id="UP001500227">
    <property type="component" value="Unassembled WGS sequence"/>
</dbReference>
<accession>A0ABP9LYD7</accession>
<name>A0ABP9LYD7_9BURK</name>
<dbReference type="CDD" id="cd06911">
    <property type="entry name" value="VirB9_CagX_TrbG"/>
    <property type="match status" value="1"/>
</dbReference>
<keyword evidence="4" id="KW-1185">Reference proteome</keyword>
<dbReference type="Pfam" id="PF03524">
    <property type="entry name" value="CagX"/>
    <property type="match status" value="1"/>
</dbReference>
<evidence type="ECO:0000256" key="1">
    <source>
        <dbReference type="ARBA" id="ARBA00006135"/>
    </source>
</evidence>
<dbReference type="Gene3D" id="2.60.40.2500">
    <property type="match status" value="1"/>
</dbReference>
<comment type="caution">
    <text evidence="3">The sequence shown here is derived from an EMBL/GenBank/DDBJ whole genome shotgun (WGS) entry which is preliminary data.</text>
</comment>
<dbReference type="InterPro" id="IPR038161">
    <property type="entry name" value="VirB9/CagX/TrbG_C_sf"/>
</dbReference>
<dbReference type="PROSITE" id="PS51257">
    <property type="entry name" value="PROKAR_LIPOPROTEIN"/>
    <property type="match status" value="1"/>
</dbReference>
<dbReference type="EMBL" id="BAABKD010000002">
    <property type="protein sequence ID" value="GAA5085760.1"/>
    <property type="molecule type" value="Genomic_DNA"/>
</dbReference>
<organism evidence="3 4">
    <name type="scientific">Paenalcaligenes hermetiae</name>
    <dbReference type="NCBI Taxonomy" id="1157987"/>
    <lineage>
        <taxon>Bacteria</taxon>
        <taxon>Pseudomonadati</taxon>
        <taxon>Pseudomonadota</taxon>
        <taxon>Betaproteobacteria</taxon>
        <taxon>Burkholderiales</taxon>
        <taxon>Alcaligenaceae</taxon>
        <taxon>Paenalcaligenes</taxon>
    </lineage>
</organism>
<reference evidence="4" key="1">
    <citation type="journal article" date="2019" name="Int. J. Syst. Evol. Microbiol.">
        <title>The Global Catalogue of Microorganisms (GCM) 10K type strain sequencing project: providing services to taxonomists for standard genome sequencing and annotation.</title>
        <authorList>
            <consortium name="The Broad Institute Genomics Platform"/>
            <consortium name="The Broad Institute Genome Sequencing Center for Infectious Disease"/>
            <person name="Wu L."/>
            <person name="Ma J."/>
        </authorList>
    </citation>
    <scope>NUCLEOTIDE SEQUENCE [LARGE SCALE GENOMIC DNA]</scope>
    <source>
        <strain evidence="4">JCM 18423</strain>
    </source>
</reference>
<sequence>MSLKKWVVCFGAALVLSGCEHTHHGWENRLSLMKPHWDMGAEHFDFMWRLSGDREVAPLQVFSSDKQIWLQFAVGQYVPAIFAIEDKQYIPLSYSRKDPYVIVQGQWQQLVFRGGALEAKAQHEPFILSDALQSEQVTVVDNMTPEHVLEDPL</sequence>
<evidence type="ECO:0000313" key="3">
    <source>
        <dbReference type="EMBL" id="GAA5085760.1"/>
    </source>
</evidence>
<evidence type="ECO:0000313" key="4">
    <source>
        <dbReference type="Proteomes" id="UP001500227"/>
    </source>
</evidence>
<gene>
    <name evidence="3" type="ORF">GCM10023337_04850</name>
</gene>